<evidence type="ECO:0000313" key="3">
    <source>
        <dbReference type="EMBL" id="KAG0022556.1"/>
    </source>
</evidence>
<dbReference type="OrthoDB" id="445362at2759"/>
<dbReference type="EMBL" id="JAAAID010000099">
    <property type="protein sequence ID" value="KAG0022556.1"/>
    <property type="molecule type" value="Genomic_DNA"/>
</dbReference>
<protein>
    <recommendedName>
        <fullName evidence="2">SPIN90/Ldb17 leucine-rich domain-containing protein</fullName>
    </recommendedName>
</protein>
<dbReference type="GO" id="GO:0006897">
    <property type="term" value="P:endocytosis"/>
    <property type="evidence" value="ECO:0007669"/>
    <property type="project" value="TreeGrafter"/>
</dbReference>
<keyword evidence="4" id="KW-1185">Reference proteome</keyword>
<comment type="caution">
    <text evidence="3">The sequence shown here is derived from an EMBL/GenBank/DDBJ whole genome shotgun (WGS) entry which is preliminary data.</text>
</comment>
<dbReference type="PANTHER" id="PTHR13357">
    <property type="entry name" value="SH3 ADAPTER PROTEIN SPIN90 NCK INTERACTING PROTEIN WITH SH3 DOMAIN"/>
    <property type="match status" value="1"/>
</dbReference>
<feature type="compositionally biased region" description="Low complexity" evidence="1">
    <location>
        <begin position="410"/>
        <end position="432"/>
    </location>
</feature>
<accession>A0A9P6T3T2</accession>
<dbReference type="GO" id="GO:0051666">
    <property type="term" value="P:actin cortical patch localization"/>
    <property type="evidence" value="ECO:0007669"/>
    <property type="project" value="TreeGrafter"/>
</dbReference>
<name>A0A9P6T3T2_9FUNG</name>
<feature type="region of interest" description="Disordered" evidence="1">
    <location>
        <begin position="384"/>
        <end position="445"/>
    </location>
</feature>
<dbReference type="Proteomes" id="UP000703661">
    <property type="component" value="Unassembled WGS sequence"/>
</dbReference>
<dbReference type="InterPro" id="IPR018556">
    <property type="entry name" value="SPIN90/Ldb17_LRD"/>
</dbReference>
<evidence type="ECO:0000313" key="4">
    <source>
        <dbReference type="Proteomes" id="UP000703661"/>
    </source>
</evidence>
<sequence length="504" mass="57671">MDFITYQFDSPSQFYAGKNSTVSYVQQSPVHYPSGSLILFTKHLCTLYTQLELKDLLEEGGFHDNPESQVNTFISLIVQYQDEFLDPSGQDLEQCCYRLIDSDLFQNNTLSITTAIIDRAVQSQNEDDMWITYHVLLYAGMEFPKVYHWMLTSEYLAKLKYQILQVGALVDEDFLHYLFDLVEGTRTDEDEELNYRTIKLLLTFNEQFMLNQSACRAARNYTPSNPLLSVLADRGGASSTFGENLIFMLNRADETALQTLILKLLYLFFTSSNSQLNQFFYTNDLHVLIDVIIRELWDLPEEEEPLRHAYLRVMGPLLTNTQLRQEPTTYKRAEILKVLNELGGSEVDLGEALRNHLWEQEMLEQQPQQSRKLTFRDRFSSNLPTFSSSPSSSAFFSTPPSSAGKNNIGSTQSQRSALSSTSSNNSSSSVVLENVLPPSRSNSSTNLHVHMERRNSQSRAVSATTQRLVERVLREWLENEMKTLSQIQSQNQTQDQRIAIPVAQ</sequence>
<feature type="domain" description="SPIN90/Ldb17 leucine-rich" evidence="2">
    <location>
        <begin position="190"/>
        <end position="335"/>
    </location>
</feature>
<feature type="compositionally biased region" description="Low complexity" evidence="1">
    <location>
        <begin position="384"/>
        <end position="403"/>
    </location>
</feature>
<dbReference type="GO" id="GO:0000147">
    <property type="term" value="P:actin cortical patch assembly"/>
    <property type="evidence" value="ECO:0007669"/>
    <property type="project" value="TreeGrafter"/>
</dbReference>
<dbReference type="GO" id="GO:0030479">
    <property type="term" value="C:actin cortical patch"/>
    <property type="evidence" value="ECO:0007669"/>
    <property type="project" value="TreeGrafter"/>
</dbReference>
<dbReference type="InterPro" id="IPR030125">
    <property type="entry name" value="SPIN90/Ldb17"/>
</dbReference>
<dbReference type="GO" id="GO:0071933">
    <property type="term" value="F:Arp2/3 complex binding"/>
    <property type="evidence" value="ECO:0007669"/>
    <property type="project" value="TreeGrafter"/>
</dbReference>
<evidence type="ECO:0000259" key="2">
    <source>
        <dbReference type="Pfam" id="PF09431"/>
    </source>
</evidence>
<dbReference type="AlphaFoldDB" id="A0A9P6T3T2"/>
<gene>
    <name evidence="3" type="ORF">BGZ80_011768</name>
</gene>
<proteinExistence type="predicted"/>
<dbReference type="Pfam" id="PF09431">
    <property type="entry name" value="SPIN90_LRD"/>
    <property type="match status" value="1"/>
</dbReference>
<evidence type="ECO:0000256" key="1">
    <source>
        <dbReference type="SAM" id="MobiDB-lite"/>
    </source>
</evidence>
<dbReference type="PANTHER" id="PTHR13357:SF1">
    <property type="entry name" value="NCK-INTERACTING PROTEIN WITH SH3 DOMAIN"/>
    <property type="match status" value="1"/>
</dbReference>
<organism evidence="3 4">
    <name type="scientific">Entomortierella chlamydospora</name>
    <dbReference type="NCBI Taxonomy" id="101097"/>
    <lineage>
        <taxon>Eukaryota</taxon>
        <taxon>Fungi</taxon>
        <taxon>Fungi incertae sedis</taxon>
        <taxon>Mucoromycota</taxon>
        <taxon>Mortierellomycotina</taxon>
        <taxon>Mortierellomycetes</taxon>
        <taxon>Mortierellales</taxon>
        <taxon>Mortierellaceae</taxon>
        <taxon>Entomortierella</taxon>
    </lineage>
</organism>
<reference evidence="3" key="1">
    <citation type="journal article" date="2020" name="Fungal Divers.">
        <title>Resolving the Mortierellaceae phylogeny through synthesis of multi-gene phylogenetics and phylogenomics.</title>
        <authorList>
            <person name="Vandepol N."/>
            <person name="Liber J."/>
            <person name="Desiro A."/>
            <person name="Na H."/>
            <person name="Kennedy M."/>
            <person name="Barry K."/>
            <person name="Grigoriev I.V."/>
            <person name="Miller A.N."/>
            <person name="O'Donnell K."/>
            <person name="Stajich J.E."/>
            <person name="Bonito G."/>
        </authorList>
    </citation>
    <scope>NUCLEOTIDE SEQUENCE</scope>
    <source>
        <strain evidence="3">NRRL 2769</strain>
    </source>
</reference>